<dbReference type="EMBL" id="ML992672">
    <property type="protein sequence ID" value="KAF2212622.1"/>
    <property type="molecule type" value="Genomic_DNA"/>
</dbReference>
<feature type="compositionally biased region" description="Polar residues" evidence="1">
    <location>
        <begin position="59"/>
        <end position="91"/>
    </location>
</feature>
<proteinExistence type="predicted"/>
<evidence type="ECO:0000313" key="3">
    <source>
        <dbReference type="Proteomes" id="UP000799539"/>
    </source>
</evidence>
<gene>
    <name evidence="2" type="ORF">CERZMDRAFT_84277</name>
</gene>
<feature type="region of interest" description="Disordered" evidence="1">
    <location>
        <begin position="34"/>
        <end position="185"/>
    </location>
</feature>
<dbReference type="Proteomes" id="UP000799539">
    <property type="component" value="Unassembled WGS sequence"/>
</dbReference>
<name>A0A6A6FGS8_9PEZI</name>
<accession>A0A6A6FGS8</accession>
<evidence type="ECO:0000313" key="2">
    <source>
        <dbReference type="EMBL" id="KAF2212622.1"/>
    </source>
</evidence>
<organism evidence="2 3">
    <name type="scientific">Cercospora zeae-maydis SCOH1-5</name>
    <dbReference type="NCBI Taxonomy" id="717836"/>
    <lineage>
        <taxon>Eukaryota</taxon>
        <taxon>Fungi</taxon>
        <taxon>Dikarya</taxon>
        <taxon>Ascomycota</taxon>
        <taxon>Pezizomycotina</taxon>
        <taxon>Dothideomycetes</taxon>
        <taxon>Dothideomycetidae</taxon>
        <taxon>Mycosphaerellales</taxon>
        <taxon>Mycosphaerellaceae</taxon>
        <taxon>Cercospora</taxon>
    </lineage>
</organism>
<dbReference type="OrthoDB" id="3646474at2759"/>
<feature type="region of interest" description="Disordered" evidence="1">
    <location>
        <begin position="209"/>
        <end position="269"/>
    </location>
</feature>
<keyword evidence="3" id="KW-1185">Reference proteome</keyword>
<reference evidence="2" key="1">
    <citation type="journal article" date="2020" name="Stud. Mycol.">
        <title>101 Dothideomycetes genomes: a test case for predicting lifestyles and emergence of pathogens.</title>
        <authorList>
            <person name="Haridas S."/>
            <person name="Albert R."/>
            <person name="Binder M."/>
            <person name="Bloem J."/>
            <person name="Labutti K."/>
            <person name="Salamov A."/>
            <person name="Andreopoulos B."/>
            <person name="Baker S."/>
            <person name="Barry K."/>
            <person name="Bills G."/>
            <person name="Bluhm B."/>
            <person name="Cannon C."/>
            <person name="Castanera R."/>
            <person name="Culley D."/>
            <person name="Daum C."/>
            <person name="Ezra D."/>
            <person name="Gonzalez J."/>
            <person name="Henrissat B."/>
            <person name="Kuo A."/>
            <person name="Liang C."/>
            <person name="Lipzen A."/>
            <person name="Lutzoni F."/>
            <person name="Magnuson J."/>
            <person name="Mondo S."/>
            <person name="Nolan M."/>
            <person name="Ohm R."/>
            <person name="Pangilinan J."/>
            <person name="Park H.-J."/>
            <person name="Ramirez L."/>
            <person name="Alfaro M."/>
            <person name="Sun H."/>
            <person name="Tritt A."/>
            <person name="Yoshinaga Y."/>
            <person name="Zwiers L.-H."/>
            <person name="Turgeon B."/>
            <person name="Goodwin S."/>
            <person name="Spatafora J."/>
            <person name="Crous P."/>
            <person name="Grigoriev I."/>
        </authorList>
    </citation>
    <scope>NUCLEOTIDE SEQUENCE</scope>
    <source>
        <strain evidence="2">SCOH1-5</strain>
    </source>
</reference>
<feature type="region of interest" description="Disordered" evidence="1">
    <location>
        <begin position="419"/>
        <end position="452"/>
    </location>
</feature>
<feature type="compositionally biased region" description="Basic and acidic residues" evidence="1">
    <location>
        <begin position="143"/>
        <end position="153"/>
    </location>
</feature>
<evidence type="ECO:0000256" key="1">
    <source>
        <dbReference type="SAM" id="MobiDB-lite"/>
    </source>
</evidence>
<protein>
    <submittedName>
        <fullName evidence="2">Uncharacterized protein</fullName>
    </submittedName>
</protein>
<feature type="compositionally biased region" description="Basic and acidic residues" evidence="1">
    <location>
        <begin position="258"/>
        <end position="269"/>
    </location>
</feature>
<feature type="region of interest" description="Disordered" evidence="1">
    <location>
        <begin position="570"/>
        <end position="599"/>
    </location>
</feature>
<dbReference type="AlphaFoldDB" id="A0A6A6FGS8"/>
<sequence length="599" mass="64923">MDVGDKRFAPAQNVGNVECNIQIMLSSFVHSPMRAHSNRARGSTSNLRQDQPAGCAMQNPLSSSGTALQAESRSEHNAQALTNPLTRNSRSADPADMDPEPVDAPETHEQIEVPPKPDDLHGNKHQDAASPGKDANVGVSVDEAPRKDDDQERPTSANPSIESRATTTPTTTPLASKPVPDTINNGSKLHEIERRQAAESLLILNQSKQLKRKRPVPGNAGRRASLAKQNEKSDEIEYLGTRRTSGHRPLVPRQQAPRAKDKRGSAEQERRMLDVRNSSLSNRLNQHANPVGSLASGVPLRNEDLVLLSRLGLIGQPAVRAPPDALYYSPAHYAHPAARPSNGPSGCPTAELRHGTHHGQHLGQGPVVGWNIETNGYLRDWSRSVEAPPPTSQSALFPWSNAELVPTDLYAHPRRPESALSNVWPRTPLPHASSPRPGSARPASMSRNLVLPSPTHASDMHYASLPPSFGALYLARGVDGNRSRLVESSNRARSLAEAHAVANLHQRLKVDHWKSRHLQKWCSLGIVHDGSGDHFADRLPKLILCQTVPTGQKEAEAPVAVAESLNTKVEAVGAQDSPTTGEGEESREDVAYKLPGDIQ</sequence>
<feature type="compositionally biased region" description="Basic and acidic residues" evidence="1">
    <location>
        <begin position="105"/>
        <end position="127"/>
    </location>
</feature>
<feature type="compositionally biased region" description="Low complexity" evidence="1">
    <location>
        <begin position="432"/>
        <end position="447"/>
    </location>
</feature>
<feature type="compositionally biased region" description="Polar residues" evidence="1">
    <location>
        <begin position="154"/>
        <end position="165"/>
    </location>
</feature>
<feature type="compositionally biased region" description="Polar residues" evidence="1">
    <location>
        <begin position="40"/>
        <end position="49"/>
    </location>
</feature>